<evidence type="ECO:0000256" key="8">
    <source>
        <dbReference type="ARBA" id="ARBA00023136"/>
    </source>
</evidence>
<dbReference type="Gene3D" id="2.40.170.20">
    <property type="entry name" value="TonB-dependent receptor, beta-barrel domain"/>
    <property type="match status" value="1"/>
</dbReference>
<dbReference type="InterPro" id="IPR023997">
    <property type="entry name" value="TonB-dep_OMP_SusC/RagA_CS"/>
</dbReference>
<keyword evidence="3 10" id="KW-1134">Transmembrane beta strand</keyword>
<evidence type="ECO:0000256" key="11">
    <source>
        <dbReference type="RuleBase" id="RU003357"/>
    </source>
</evidence>
<dbReference type="InterPro" id="IPR036942">
    <property type="entry name" value="Beta-barrel_TonB_sf"/>
</dbReference>
<evidence type="ECO:0000256" key="3">
    <source>
        <dbReference type="ARBA" id="ARBA00022452"/>
    </source>
</evidence>
<dbReference type="NCBIfam" id="TIGR04057">
    <property type="entry name" value="SusC_RagA_signa"/>
    <property type="match status" value="1"/>
</dbReference>
<dbReference type="GO" id="GO:0006826">
    <property type="term" value="P:iron ion transport"/>
    <property type="evidence" value="ECO:0007669"/>
    <property type="project" value="UniProtKB-KW"/>
</dbReference>
<proteinExistence type="inferred from homology"/>
<keyword evidence="9 10" id="KW-0998">Cell outer membrane</keyword>
<comment type="similarity">
    <text evidence="10 11">Belongs to the TonB-dependent receptor family.</text>
</comment>
<accession>A0A443YM81</accession>
<feature type="domain" description="TonB-dependent receptor plug" evidence="14">
    <location>
        <begin position="254"/>
        <end position="378"/>
    </location>
</feature>
<dbReference type="InterPro" id="IPR011662">
    <property type="entry name" value="Secretin/TonB_short_N"/>
</dbReference>
<keyword evidence="7 11" id="KW-0798">TonB box</keyword>
<dbReference type="Gene3D" id="2.170.130.10">
    <property type="entry name" value="TonB-dependent receptor, plug domain"/>
    <property type="match status" value="1"/>
</dbReference>
<dbReference type="EMBL" id="SAYW01000006">
    <property type="protein sequence ID" value="RWU04860.1"/>
    <property type="molecule type" value="Genomic_DNA"/>
</dbReference>
<dbReference type="GO" id="GO:0009279">
    <property type="term" value="C:cell outer membrane"/>
    <property type="evidence" value="ECO:0007669"/>
    <property type="project" value="UniProtKB-SubCell"/>
</dbReference>
<dbReference type="Pfam" id="PF00593">
    <property type="entry name" value="TonB_dep_Rec_b-barrel"/>
    <property type="match status" value="1"/>
</dbReference>
<keyword evidence="8 10" id="KW-0472">Membrane</keyword>
<dbReference type="OrthoDB" id="9768177at2"/>
<dbReference type="PROSITE" id="PS52016">
    <property type="entry name" value="TONB_DEPENDENT_REC_3"/>
    <property type="match status" value="1"/>
</dbReference>
<dbReference type="InterPro" id="IPR037066">
    <property type="entry name" value="Plug_dom_sf"/>
</dbReference>
<feature type="domain" description="Secretin/TonB short N-terminal" evidence="13">
    <location>
        <begin position="99"/>
        <end position="146"/>
    </location>
</feature>
<evidence type="ECO:0000256" key="2">
    <source>
        <dbReference type="ARBA" id="ARBA00022448"/>
    </source>
</evidence>
<dbReference type="Proteomes" id="UP000284120">
    <property type="component" value="Unassembled WGS sequence"/>
</dbReference>
<dbReference type="InterPro" id="IPR023996">
    <property type="entry name" value="TonB-dep_OMP_SusC/RagA"/>
</dbReference>
<comment type="caution">
    <text evidence="15">The sequence shown here is derived from an EMBL/GenBank/DDBJ whole genome shotgun (WGS) entry which is preliminary data.</text>
</comment>
<evidence type="ECO:0000256" key="1">
    <source>
        <dbReference type="ARBA" id="ARBA00004571"/>
    </source>
</evidence>
<gene>
    <name evidence="15" type="ORF">DPV69_16990</name>
</gene>
<keyword evidence="5 10" id="KW-0812">Transmembrane</keyword>
<evidence type="ECO:0000259" key="13">
    <source>
        <dbReference type="Pfam" id="PF07660"/>
    </source>
</evidence>
<dbReference type="InterPro" id="IPR000531">
    <property type="entry name" value="Beta-barrel_TonB"/>
</dbReference>
<dbReference type="Pfam" id="PF13715">
    <property type="entry name" value="CarbopepD_reg_2"/>
    <property type="match status" value="1"/>
</dbReference>
<keyword evidence="6" id="KW-0408">Iron</keyword>
<reference evidence="15 16" key="1">
    <citation type="submission" date="2018-06" db="EMBL/GenBank/DDBJ databases">
        <title>Pedobacter endophyticus sp. nov., an endophytic bacterium isolated from a leaf of Triticum aestivum.</title>
        <authorList>
            <person name="Zhang L."/>
        </authorList>
    </citation>
    <scope>NUCLEOTIDE SEQUENCE [LARGE SCALE GENOMIC DNA]</scope>
    <source>
        <strain evidence="15 16">CM134L-2</strain>
    </source>
</reference>
<keyword evidence="16" id="KW-1185">Reference proteome</keyword>
<dbReference type="InterPro" id="IPR012910">
    <property type="entry name" value="Plug_dom"/>
</dbReference>
<protein>
    <submittedName>
        <fullName evidence="15">SusC/RagA family TonB-linked outer membrane protein</fullName>
    </submittedName>
</protein>
<organism evidence="15 16">
    <name type="scientific">Pedobacter chitinilyticus</name>
    <dbReference type="NCBI Taxonomy" id="2233776"/>
    <lineage>
        <taxon>Bacteria</taxon>
        <taxon>Pseudomonadati</taxon>
        <taxon>Bacteroidota</taxon>
        <taxon>Sphingobacteriia</taxon>
        <taxon>Sphingobacteriales</taxon>
        <taxon>Sphingobacteriaceae</taxon>
        <taxon>Pedobacter</taxon>
    </lineage>
</organism>
<evidence type="ECO:0000259" key="12">
    <source>
        <dbReference type="Pfam" id="PF00593"/>
    </source>
</evidence>
<sequence length="1113" mass="124432">MLPDKQYGCCQIDECLIQSNFKTNTYKNMKQFLLGKQSGTSKLFNRKILLMMRLTVYLIVLASFGVKASGYAQKVSISARNQRLEQVWESIKKQTGYFLLYDAKQADQKGTITLDVKNEELKDVLAKITNQLNLNYKIIDKTVILTEPKASASQEEINVRGVVSSYEGPGKEPQPLPGVVVRVKGTERAVNTGARGNYAIKVPSNGVLVFSIIGYGTQEVAVAGNMNIDVVLKETASNLQEVIITAYGTKETKESQVGSAVQLTRKDLDMKPLNRIDQLLEGVVPGVMVEMQDQTTSSARPRFQTRIRGEGSFQASGDPLWVIDGVPMYTGDETNMIPGANTSISPLTYINPNDIETITILKDATATSIYGANGSNGVVLITTKKGIPGRNDIGYSFRTGVNLLNNNRFHVLSASEYRELLAESFANSSLVTNPVIDLGSSTDWYDVYFRNGVTTQHDLSFRGGTEKTKYYISGAYFNEKPIMINNQTQRFSTRINIDQNINKSIDLFFKMGASYVINNMFNAGDTYYTNKPIDSPFNPDGSYVKQFYNKLAEAKLNDDDQKTMAMYANVGGSARITDWLRYTTINGIDYTSLSESSYVSMLTYVGSLDGGDASKGQSTNLKWNSQHRLNFDKTINKHSISGLLGAEAGESGRRSATAYGWGFANDKIREVTYAKTRYGNSSATEQSELSYYGQLSYSFNRKYNAVASFRRDANSDFGSDVRWATFKSIGASWNISNEDFWKIKQIDFAKIKLSYGTNGNSRIGAYRSKGIYSFDVTNNIYNEMLGATMTNGENPVLSWETTTAINGGISLGLFKRIALDVEVYQNVTKNALDDVDVTRTTGFTGILQNVGKIRNRGVEITLNTQNIMHKDFEWKTSLNFSLNRNTILELYNNNEKVFGSTIRKVGEPIKTNYLIRWAGVDPRDGGPLWYDANDNITKVFDLNNRVLAGTQDPTFFGGMTNTFDYKSFSLRALLQYTVGGYLFSNLQREAESDGRNLADDNQSRNQLDRWREPGDLTLVPKTALTENADNGRNSTRFLHNRTAFRLTNVSLNYNFPVKLVNKISLQRANVYVQADNVAFWTPYKVKKNYNGYRNSFNPYPQPLVLSFGLNVGF</sequence>
<dbReference type="InterPro" id="IPR039426">
    <property type="entry name" value="TonB-dep_rcpt-like"/>
</dbReference>
<evidence type="ECO:0000256" key="9">
    <source>
        <dbReference type="ARBA" id="ARBA00023237"/>
    </source>
</evidence>
<evidence type="ECO:0000259" key="14">
    <source>
        <dbReference type="Pfam" id="PF07715"/>
    </source>
</evidence>
<evidence type="ECO:0000256" key="7">
    <source>
        <dbReference type="ARBA" id="ARBA00023077"/>
    </source>
</evidence>
<dbReference type="Gene3D" id="2.60.40.1120">
    <property type="entry name" value="Carboxypeptidase-like, regulatory domain"/>
    <property type="match status" value="1"/>
</dbReference>
<evidence type="ECO:0000256" key="6">
    <source>
        <dbReference type="ARBA" id="ARBA00023004"/>
    </source>
</evidence>
<evidence type="ECO:0000313" key="15">
    <source>
        <dbReference type="EMBL" id="RWU04860.1"/>
    </source>
</evidence>
<feature type="domain" description="TonB-dependent receptor-like beta-barrel" evidence="12">
    <location>
        <begin position="525"/>
        <end position="970"/>
    </location>
</feature>
<dbReference type="Pfam" id="PF07715">
    <property type="entry name" value="Plug"/>
    <property type="match status" value="1"/>
</dbReference>
<dbReference type="SUPFAM" id="SSF56935">
    <property type="entry name" value="Porins"/>
    <property type="match status" value="1"/>
</dbReference>
<dbReference type="NCBIfam" id="TIGR04056">
    <property type="entry name" value="OMP_RagA_SusC"/>
    <property type="match status" value="1"/>
</dbReference>
<keyword evidence="4" id="KW-0410">Iron transport</keyword>
<dbReference type="Pfam" id="PF07660">
    <property type="entry name" value="STN"/>
    <property type="match status" value="1"/>
</dbReference>
<dbReference type="InterPro" id="IPR008969">
    <property type="entry name" value="CarboxyPept-like_regulatory"/>
</dbReference>
<comment type="subcellular location">
    <subcellularLocation>
        <location evidence="1 10">Cell outer membrane</location>
        <topology evidence="1 10">Multi-pass membrane protein</topology>
    </subcellularLocation>
</comment>
<name>A0A443YM81_9SPHI</name>
<dbReference type="AlphaFoldDB" id="A0A443YM81"/>
<evidence type="ECO:0000256" key="10">
    <source>
        <dbReference type="PROSITE-ProRule" id="PRU01360"/>
    </source>
</evidence>
<keyword evidence="2 10" id="KW-0813">Transport</keyword>
<evidence type="ECO:0000256" key="5">
    <source>
        <dbReference type="ARBA" id="ARBA00022692"/>
    </source>
</evidence>
<evidence type="ECO:0000313" key="16">
    <source>
        <dbReference type="Proteomes" id="UP000284120"/>
    </source>
</evidence>
<dbReference type="SUPFAM" id="SSF49464">
    <property type="entry name" value="Carboxypeptidase regulatory domain-like"/>
    <property type="match status" value="1"/>
</dbReference>
<keyword evidence="4" id="KW-0406">Ion transport</keyword>
<evidence type="ECO:0000256" key="4">
    <source>
        <dbReference type="ARBA" id="ARBA00022496"/>
    </source>
</evidence>